<evidence type="ECO:0008006" key="3">
    <source>
        <dbReference type="Google" id="ProtNLM"/>
    </source>
</evidence>
<dbReference type="EMBL" id="AVPE01000001">
    <property type="protein sequence ID" value="KGX93767.1"/>
    <property type="molecule type" value="Genomic_DNA"/>
</dbReference>
<gene>
    <name evidence="1" type="ORF">N781_00775</name>
</gene>
<evidence type="ECO:0000313" key="1">
    <source>
        <dbReference type="EMBL" id="KGX93767.1"/>
    </source>
</evidence>
<dbReference type="InterPro" id="IPR020139">
    <property type="entry name" value="DUF2642"/>
</dbReference>
<accession>A0A0A5ID49</accession>
<keyword evidence="2" id="KW-1185">Reference proteome</keyword>
<dbReference type="STRING" id="1385510.GCA_000425205_00323"/>
<sequence length="69" mass="7800">MNESIFYSLYDPYVYQTLQSVTGSQLVVETTKGTLRGTLTTVMPDHIVVEIDGTPFFIRTQQIVWVSPS</sequence>
<dbReference type="AlphaFoldDB" id="A0A0A5ID49"/>
<dbReference type="eggNOG" id="ENOG50335FH">
    <property type="taxonomic scope" value="Bacteria"/>
</dbReference>
<reference evidence="1 2" key="1">
    <citation type="submission" date="2013-08" db="EMBL/GenBank/DDBJ databases">
        <authorList>
            <person name="Huang J."/>
            <person name="Wang G."/>
        </authorList>
    </citation>
    <scope>NUCLEOTIDE SEQUENCE [LARGE SCALE GENOMIC DNA]</scope>
    <source>
        <strain evidence="1 2">JSM 076056</strain>
    </source>
</reference>
<proteinExistence type="predicted"/>
<comment type="caution">
    <text evidence="1">The sequence shown here is derived from an EMBL/GenBank/DDBJ whole genome shotgun (WGS) entry which is preliminary data.</text>
</comment>
<protein>
    <recommendedName>
        <fullName evidence="3">DUF2642 domain-containing protein</fullName>
    </recommendedName>
</protein>
<dbReference type="Pfam" id="PF10842">
    <property type="entry name" value="DUF2642"/>
    <property type="match status" value="1"/>
</dbReference>
<dbReference type="RefSeq" id="WP_026799133.1">
    <property type="nucleotide sequence ID" value="NZ_AULI01000001.1"/>
</dbReference>
<evidence type="ECO:0000313" key="2">
    <source>
        <dbReference type="Proteomes" id="UP000030528"/>
    </source>
</evidence>
<name>A0A0A5ID49_9BACI</name>
<organism evidence="1 2">
    <name type="scientific">Pontibacillus halophilus JSM 076056 = DSM 19796</name>
    <dbReference type="NCBI Taxonomy" id="1385510"/>
    <lineage>
        <taxon>Bacteria</taxon>
        <taxon>Bacillati</taxon>
        <taxon>Bacillota</taxon>
        <taxon>Bacilli</taxon>
        <taxon>Bacillales</taxon>
        <taxon>Bacillaceae</taxon>
        <taxon>Pontibacillus</taxon>
    </lineage>
</organism>
<dbReference type="Proteomes" id="UP000030528">
    <property type="component" value="Unassembled WGS sequence"/>
</dbReference>